<feature type="transmembrane region" description="Helical" evidence="1">
    <location>
        <begin position="69"/>
        <end position="89"/>
    </location>
</feature>
<keyword evidence="1" id="KW-0812">Transmembrane</keyword>
<keyword evidence="1" id="KW-0472">Membrane</keyword>
<keyword evidence="1" id="KW-1133">Transmembrane helix</keyword>
<evidence type="ECO:0000256" key="1">
    <source>
        <dbReference type="SAM" id="Phobius"/>
    </source>
</evidence>
<dbReference type="AlphaFoldDB" id="A0A371B5Q8"/>
<organism evidence="2 3">
    <name type="scientific">Sphingorhabdus pulchriflava</name>
    <dbReference type="NCBI Taxonomy" id="2292257"/>
    <lineage>
        <taxon>Bacteria</taxon>
        <taxon>Pseudomonadati</taxon>
        <taxon>Pseudomonadota</taxon>
        <taxon>Alphaproteobacteria</taxon>
        <taxon>Sphingomonadales</taxon>
        <taxon>Sphingomonadaceae</taxon>
        <taxon>Sphingorhabdus</taxon>
    </lineage>
</organism>
<dbReference type="EMBL" id="QRGP01000002">
    <property type="protein sequence ID" value="RDV02842.1"/>
    <property type="molecule type" value="Genomic_DNA"/>
</dbReference>
<keyword evidence="3" id="KW-1185">Reference proteome</keyword>
<evidence type="ECO:0000313" key="2">
    <source>
        <dbReference type="EMBL" id="RDV02842.1"/>
    </source>
</evidence>
<feature type="transmembrane region" description="Helical" evidence="1">
    <location>
        <begin position="101"/>
        <end position="125"/>
    </location>
</feature>
<dbReference type="OrthoDB" id="122427at2"/>
<protein>
    <submittedName>
        <fullName evidence="2">Uncharacterized protein</fullName>
    </submittedName>
</protein>
<proteinExistence type="predicted"/>
<sequence length="138" mass="15502">MVRKLLFTLAILTFGLLTPILEISSTHVFNPDWPGHARLHNLWQLITHSMIALYLGWMVWRQNRLREACLFALLVTTGFLAAHFLSPLYGGTMKHSDGSELVWAGINSAVIVMVLATTILGWLFVTTKRDILQKGSKA</sequence>
<dbReference type="Proteomes" id="UP000263833">
    <property type="component" value="Unassembled WGS sequence"/>
</dbReference>
<accession>A0A371B5Q8</accession>
<reference evidence="3" key="1">
    <citation type="submission" date="2018-08" db="EMBL/GenBank/DDBJ databases">
        <authorList>
            <person name="Kim S.-J."/>
            <person name="Jung G.-Y."/>
        </authorList>
    </citation>
    <scope>NUCLEOTIDE SEQUENCE [LARGE SCALE GENOMIC DNA]</scope>
    <source>
        <strain evidence="3">GY_G</strain>
    </source>
</reference>
<name>A0A371B5Q8_9SPHN</name>
<dbReference type="RefSeq" id="WP_115549944.1">
    <property type="nucleotide sequence ID" value="NZ_QRGP01000002.1"/>
</dbReference>
<feature type="transmembrane region" description="Helical" evidence="1">
    <location>
        <begin position="41"/>
        <end position="60"/>
    </location>
</feature>
<comment type="caution">
    <text evidence="2">The sequence shown here is derived from an EMBL/GenBank/DDBJ whole genome shotgun (WGS) entry which is preliminary data.</text>
</comment>
<evidence type="ECO:0000313" key="3">
    <source>
        <dbReference type="Proteomes" id="UP000263833"/>
    </source>
</evidence>
<gene>
    <name evidence="2" type="ORF">DXH95_13005</name>
</gene>